<dbReference type="Pfam" id="PF13185">
    <property type="entry name" value="GAF_2"/>
    <property type="match status" value="1"/>
</dbReference>
<evidence type="ECO:0000259" key="1">
    <source>
        <dbReference type="Pfam" id="PF13185"/>
    </source>
</evidence>
<dbReference type="Proteomes" id="UP000534870">
    <property type="component" value="Unassembled WGS sequence"/>
</dbReference>
<name>A0A7Y7ITZ3_9PROT</name>
<evidence type="ECO:0000313" key="2">
    <source>
        <dbReference type="EMBL" id="NVN10323.1"/>
    </source>
</evidence>
<proteinExistence type="predicted"/>
<protein>
    <submittedName>
        <fullName evidence="2">GAF domain-containing protein</fullName>
    </submittedName>
</protein>
<dbReference type="RefSeq" id="WP_176639100.1">
    <property type="nucleotide sequence ID" value="NZ_JABXXP010000031.1"/>
</dbReference>
<sequence length="163" mass="17480">MRSVAGVLRAFADTPQPDAGFSALMAAFFDDPGYRLATILQHDPEAALCRRVWTNDPARYPIGGAKPVADAPWAQAALFEARIFHAPDEDAVRAAYADHAIIASLGCASAVNFPVRWNGTVIGTINLLHDARHFVSVDLRSFETLVQLATAPLIAHGPLATYG</sequence>
<dbReference type="InterPro" id="IPR029016">
    <property type="entry name" value="GAF-like_dom_sf"/>
</dbReference>
<dbReference type="AlphaFoldDB" id="A0A7Y7ITZ3"/>
<organism evidence="2 3">
    <name type="scientific">Nguyenibacter vanlangensis</name>
    <dbReference type="NCBI Taxonomy" id="1216886"/>
    <lineage>
        <taxon>Bacteria</taxon>
        <taxon>Pseudomonadati</taxon>
        <taxon>Pseudomonadota</taxon>
        <taxon>Alphaproteobacteria</taxon>
        <taxon>Acetobacterales</taxon>
        <taxon>Acetobacteraceae</taxon>
        <taxon>Nguyenibacter</taxon>
    </lineage>
</organism>
<accession>A0A7Y7ITZ3</accession>
<dbReference type="Gene3D" id="3.30.450.40">
    <property type="match status" value="1"/>
</dbReference>
<dbReference type="SUPFAM" id="SSF55781">
    <property type="entry name" value="GAF domain-like"/>
    <property type="match status" value="1"/>
</dbReference>
<reference evidence="2 3" key="1">
    <citation type="submission" date="2020-06" db="EMBL/GenBank/DDBJ databases">
        <title>Description of novel acetic acid bacteria.</title>
        <authorList>
            <person name="Sombolestani A."/>
        </authorList>
    </citation>
    <scope>NUCLEOTIDE SEQUENCE [LARGE SCALE GENOMIC DNA]</scope>
    <source>
        <strain evidence="2 3">LMG 31431</strain>
    </source>
</reference>
<gene>
    <name evidence="2" type="ORF">HUK84_04020</name>
</gene>
<evidence type="ECO:0000313" key="3">
    <source>
        <dbReference type="Proteomes" id="UP000534870"/>
    </source>
</evidence>
<feature type="domain" description="GAF" evidence="1">
    <location>
        <begin position="34"/>
        <end position="149"/>
    </location>
</feature>
<dbReference type="EMBL" id="JABXXP010000031">
    <property type="protein sequence ID" value="NVN10323.1"/>
    <property type="molecule type" value="Genomic_DNA"/>
</dbReference>
<comment type="caution">
    <text evidence="2">The sequence shown here is derived from an EMBL/GenBank/DDBJ whole genome shotgun (WGS) entry which is preliminary data.</text>
</comment>
<dbReference type="InterPro" id="IPR003018">
    <property type="entry name" value="GAF"/>
</dbReference>